<feature type="compositionally biased region" description="Basic and acidic residues" evidence="2">
    <location>
        <begin position="88"/>
        <end position="100"/>
    </location>
</feature>
<evidence type="ECO:0000313" key="4">
    <source>
        <dbReference type="Proteomes" id="UP000597444"/>
    </source>
</evidence>
<reference evidence="3" key="1">
    <citation type="submission" date="2020-10" db="EMBL/GenBank/DDBJ databases">
        <title>Taxonomic study of unclassified bacteria belonging to the class Ktedonobacteria.</title>
        <authorList>
            <person name="Yabe S."/>
            <person name="Wang C.M."/>
            <person name="Zheng Y."/>
            <person name="Sakai Y."/>
            <person name="Cavaletti L."/>
            <person name="Monciardini P."/>
            <person name="Donadio S."/>
        </authorList>
    </citation>
    <scope>NUCLEOTIDE SEQUENCE</scope>
    <source>
        <strain evidence="3">ID150040</strain>
    </source>
</reference>
<accession>A0A8J3IM29</accession>
<sequence length="194" mass="21950">MKYHTAHNCMLVASRFGDKFRNFQNFPTSVLYLLAQPSISESIIAQVETGHLAPTLGAIKAAKQAEHAANVQAKQQAQSDAPDEQEQSQERTLHHQHEPDVPPQRETPSLMQQAEPRTIIKEAMPKATEVELAALREQIRRLSQERDALSRQAVEQARHAQAAALQEDKRPTAHTSVLWQRRTQETLQILLKCR</sequence>
<evidence type="ECO:0000313" key="3">
    <source>
        <dbReference type="EMBL" id="GHO92671.1"/>
    </source>
</evidence>
<gene>
    <name evidence="3" type="ORF">KSF_027190</name>
</gene>
<dbReference type="AlphaFoldDB" id="A0A8J3IM29"/>
<dbReference type="RefSeq" id="WP_220203492.1">
    <property type="nucleotide sequence ID" value="NZ_BNJK01000001.1"/>
</dbReference>
<evidence type="ECO:0000256" key="1">
    <source>
        <dbReference type="SAM" id="Coils"/>
    </source>
</evidence>
<organism evidence="3 4">
    <name type="scientific">Reticulibacter mediterranei</name>
    <dbReference type="NCBI Taxonomy" id="2778369"/>
    <lineage>
        <taxon>Bacteria</taxon>
        <taxon>Bacillati</taxon>
        <taxon>Chloroflexota</taxon>
        <taxon>Ktedonobacteria</taxon>
        <taxon>Ktedonobacterales</taxon>
        <taxon>Reticulibacteraceae</taxon>
        <taxon>Reticulibacter</taxon>
    </lineage>
</organism>
<protein>
    <submittedName>
        <fullName evidence="3">Uncharacterized protein</fullName>
    </submittedName>
</protein>
<name>A0A8J3IM29_9CHLR</name>
<feature type="coiled-coil region" evidence="1">
    <location>
        <begin position="132"/>
        <end position="159"/>
    </location>
</feature>
<dbReference type="EMBL" id="BNJK01000001">
    <property type="protein sequence ID" value="GHO92671.1"/>
    <property type="molecule type" value="Genomic_DNA"/>
</dbReference>
<proteinExistence type="predicted"/>
<keyword evidence="1" id="KW-0175">Coiled coil</keyword>
<feature type="region of interest" description="Disordered" evidence="2">
    <location>
        <begin position="67"/>
        <end position="111"/>
    </location>
</feature>
<comment type="caution">
    <text evidence="3">The sequence shown here is derived from an EMBL/GenBank/DDBJ whole genome shotgun (WGS) entry which is preliminary data.</text>
</comment>
<keyword evidence="4" id="KW-1185">Reference proteome</keyword>
<dbReference type="Proteomes" id="UP000597444">
    <property type="component" value="Unassembled WGS sequence"/>
</dbReference>
<evidence type="ECO:0000256" key="2">
    <source>
        <dbReference type="SAM" id="MobiDB-lite"/>
    </source>
</evidence>